<dbReference type="Pfam" id="PF04690">
    <property type="entry name" value="YABBY"/>
    <property type="match status" value="1"/>
</dbReference>
<feature type="domain" description="YABBY protein C-terminal" evidence="2">
    <location>
        <begin position="27"/>
        <end position="75"/>
    </location>
</feature>
<dbReference type="AlphaFoldDB" id="A0A0W0FLB4"/>
<dbReference type="EMBL" id="LATX01001870">
    <property type="protein sequence ID" value="KTB37037.1"/>
    <property type="molecule type" value="Genomic_DNA"/>
</dbReference>
<dbReference type="InterPro" id="IPR036910">
    <property type="entry name" value="HMG_box_dom_sf"/>
</dbReference>
<evidence type="ECO:0000256" key="1">
    <source>
        <dbReference type="SAM" id="MobiDB-lite"/>
    </source>
</evidence>
<evidence type="ECO:0000259" key="2">
    <source>
        <dbReference type="Pfam" id="PF04690"/>
    </source>
</evidence>
<dbReference type="SUPFAM" id="SSF47095">
    <property type="entry name" value="HMG-box"/>
    <property type="match status" value="1"/>
</dbReference>
<evidence type="ECO:0000313" key="3">
    <source>
        <dbReference type="EMBL" id="KTB37037.1"/>
    </source>
</evidence>
<dbReference type="Proteomes" id="UP000054988">
    <property type="component" value="Unassembled WGS sequence"/>
</dbReference>
<evidence type="ECO:0000313" key="4">
    <source>
        <dbReference type="Proteomes" id="UP000054988"/>
    </source>
</evidence>
<comment type="caution">
    <text evidence="3">The sequence shown here is derived from an EMBL/GenBank/DDBJ whole genome shotgun (WGS) entry which is preliminary data.</text>
</comment>
<feature type="compositionally biased region" description="Basic and acidic residues" evidence="1">
    <location>
        <begin position="21"/>
        <end position="34"/>
    </location>
</feature>
<reference evidence="3 4" key="1">
    <citation type="submission" date="2015-12" db="EMBL/GenBank/DDBJ databases">
        <title>Draft genome sequence of Moniliophthora roreri, the causal agent of frosty pod rot of cacao.</title>
        <authorList>
            <person name="Aime M.C."/>
            <person name="Diaz-Valderrama J.R."/>
            <person name="Kijpornyongpan T."/>
            <person name="Phillips-Mora W."/>
        </authorList>
    </citation>
    <scope>NUCLEOTIDE SEQUENCE [LARGE SCALE GENOMIC DNA]</scope>
    <source>
        <strain evidence="3 4">MCA 2952</strain>
    </source>
</reference>
<feature type="region of interest" description="Disordered" evidence="1">
    <location>
        <begin position="1"/>
        <end position="115"/>
    </location>
</feature>
<name>A0A0W0FLB4_MONRR</name>
<gene>
    <name evidence="3" type="ORF">WG66_10378</name>
</gene>
<feature type="compositionally biased region" description="Polar residues" evidence="1">
    <location>
        <begin position="91"/>
        <end position="115"/>
    </location>
</feature>
<feature type="compositionally biased region" description="Basic and acidic residues" evidence="1">
    <location>
        <begin position="43"/>
        <end position="60"/>
    </location>
</feature>
<feature type="compositionally biased region" description="Polar residues" evidence="1">
    <location>
        <begin position="1"/>
        <end position="13"/>
    </location>
</feature>
<organism evidence="3 4">
    <name type="scientific">Moniliophthora roreri</name>
    <name type="common">Frosty pod rot fungus</name>
    <name type="synonym">Monilia roreri</name>
    <dbReference type="NCBI Taxonomy" id="221103"/>
    <lineage>
        <taxon>Eukaryota</taxon>
        <taxon>Fungi</taxon>
        <taxon>Dikarya</taxon>
        <taxon>Basidiomycota</taxon>
        <taxon>Agaricomycotina</taxon>
        <taxon>Agaricomycetes</taxon>
        <taxon>Agaricomycetidae</taxon>
        <taxon>Agaricales</taxon>
        <taxon>Marasmiineae</taxon>
        <taxon>Marasmiaceae</taxon>
        <taxon>Moniliophthora</taxon>
    </lineage>
</organism>
<sequence>MPKVSKSSTSDTTGVPKASKAKGEGKTEKQKRDPSAWTLFLKDQLKPWKDANKNKSHKEAMTVMAEMWKDHPSNPNRGKPTKPKKSKASGDASTSSEQSRSSPVTDATSELGSEF</sequence>
<protein>
    <recommendedName>
        <fullName evidence="2">YABBY protein C-terminal domain-containing protein</fullName>
    </recommendedName>
</protein>
<proteinExistence type="predicted"/>
<accession>A0A0W0FLB4</accession>
<dbReference type="InterPro" id="IPR056775">
    <property type="entry name" value="YABBY_C"/>
</dbReference>
<dbReference type="CDD" id="cd00084">
    <property type="entry name" value="HMG-box_SF"/>
    <property type="match status" value="1"/>
</dbReference>
<dbReference type="eggNOG" id="ENOG502RBZD">
    <property type="taxonomic scope" value="Eukaryota"/>
</dbReference>
<dbReference type="Gene3D" id="1.10.30.10">
    <property type="entry name" value="High mobility group box domain"/>
    <property type="match status" value="1"/>
</dbReference>